<evidence type="ECO:0000313" key="3">
    <source>
        <dbReference type="Proteomes" id="UP000242715"/>
    </source>
</evidence>
<sequence length="476" mass="53478">MAYQKAILDLKVEDVVLVKPSKSTPSCILSLSTLDNKVSNNNICQFVHVYRSSTIHDSDSSFNPCHDFKVALSKALFYYYPLAGRLVTHVDGKHRVEIKSNNAEFGVPVLEAIAKCTLSSVHYLDVNDIEMAKHLVLDFPSPQDKSYPLVFMVTKFLCGGFTIGMGISHALCDGFGVSQFFKAIVELANGKSEPSVKPVWERERLVGSINKQPFHLFPMDKESAAFTPFLNQINSTDIKQYCFKVEGEVIARLKLSLMKESENMKFTTFESLAGYVWRSRARALKLSNNGKTMLDILVSIRRHMKGYDPLPEGYYGNSIVDGKLVLKVSELNERPLYEIVKLIKETINVASTTDYVTNWIDTWETINQEEDISTELEASGAVTVLTEWKHLGFMENVDFGKNEVVNFVPAPCKMLATVDVCIFMHPSKIDDDNPLMKGGVKIFTSLPVASMLKFRDEIEALKIERYDQGSNSNPSD</sequence>
<keyword evidence="3" id="KW-1185">Reference proteome</keyword>
<evidence type="ECO:0008006" key="4">
    <source>
        <dbReference type="Google" id="ProtNLM"/>
    </source>
</evidence>
<dbReference type="PANTHER" id="PTHR31147">
    <property type="entry name" value="ACYL TRANSFERASE 4"/>
    <property type="match status" value="1"/>
</dbReference>
<organism evidence="2 3">
    <name type="scientific">Trifolium subterraneum</name>
    <name type="common">Subterranean clover</name>
    <dbReference type="NCBI Taxonomy" id="3900"/>
    <lineage>
        <taxon>Eukaryota</taxon>
        <taxon>Viridiplantae</taxon>
        <taxon>Streptophyta</taxon>
        <taxon>Embryophyta</taxon>
        <taxon>Tracheophyta</taxon>
        <taxon>Spermatophyta</taxon>
        <taxon>Magnoliopsida</taxon>
        <taxon>eudicotyledons</taxon>
        <taxon>Gunneridae</taxon>
        <taxon>Pentapetalae</taxon>
        <taxon>rosids</taxon>
        <taxon>fabids</taxon>
        <taxon>Fabales</taxon>
        <taxon>Fabaceae</taxon>
        <taxon>Papilionoideae</taxon>
        <taxon>50 kb inversion clade</taxon>
        <taxon>NPAAA clade</taxon>
        <taxon>Hologalegina</taxon>
        <taxon>IRL clade</taxon>
        <taxon>Trifolieae</taxon>
        <taxon>Trifolium</taxon>
    </lineage>
</organism>
<accession>A0A2Z6M785</accession>
<dbReference type="Pfam" id="PF02458">
    <property type="entry name" value="Transferase"/>
    <property type="match status" value="1"/>
</dbReference>
<dbReference type="OrthoDB" id="671439at2759"/>
<dbReference type="AlphaFoldDB" id="A0A2Z6M785"/>
<protein>
    <recommendedName>
        <fullName evidence="4">HXXXD-type acyl-transferase family protein</fullName>
    </recommendedName>
</protein>
<proteinExistence type="inferred from homology"/>
<dbReference type="InterPro" id="IPR023213">
    <property type="entry name" value="CAT-like_dom_sf"/>
</dbReference>
<reference evidence="3" key="1">
    <citation type="journal article" date="2017" name="Front. Plant Sci.">
        <title>Climate Clever Clovers: New Paradigm to Reduce the Environmental Footprint of Ruminants by Breeding Low Methanogenic Forages Utilizing Haplotype Variation.</title>
        <authorList>
            <person name="Kaur P."/>
            <person name="Appels R."/>
            <person name="Bayer P.E."/>
            <person name="Keeble-Gagnere G."/>
            <person name="Wang J."/>
            <person name="Hirakawa H."/>
            <person name="Shirasawa K."/>
            <person name="Vercoe P."/>
            <person name="Stefanova K."/>
            <person name="Durmic Z."/>
            <person name="Nichols P."/>
            <person name="Revell C."/>
            <person name="Isobe S.N."/>
            <person name="Edwards D."/>
            <person name="Erskine W."/>
        </authorList>
    </citation>
    <scope>NUCLEOTIDE SEQUENCE [LARGE SCALE GENOMIC DNA]</scope>
    <source>
        <strain evidence="3">cv. Daliak</strain>
    </source>
</reference>
<name>A0A2Z6M785_TRISU</name>
<dbReference type="InterPro" id="IPR050898">
    <property type="entry name" value="Plant_acyltransferase"/>
</dbReference>
<dbReference type="EMBL" id="DF973350">
    <property type="protein sequence ID" value="GAU27278.1"/>
    <property type="molecule type" value="Genomic_DNA"/>
</dbReference>
<dbReference type="PANTHER" id="PTHR31147:SF25">
    <property type="entry name" value="HXXXD-TYPE ACYL-TRANSFERASE FAMILY PROTEIN"/>
    <property type="match status" value="1"/>
</dbReference>
<dbReference type="Gene3D" id="3.30.559.10">
    <property type="entry name" value="Chloramphenicol acetyltransferase-like domain"/>
    <property type="match status" value="2"/>
</dbReference>
<evidence type="ECO:0000256" key="1">
    <source>
        <dbReference type="ARBA" id="ARBA00009861"/>
    </source>
</evidence>
<comment type="similarity">
    <text evidence="1">Belongs to the plant acyltransferase family.</text>
</comment>
<dbReference type="Proteomes" id="UP000242715">
    <property type="component" value="Unassembled WGS sequence"/>
</dbReference>
<gene>
    <name evidence="2" type="ORF">TSUD_125590</name>
</gene>
<evidence type="ECO:0000313" key="2">
    <source>
        <dbReference type="EMBL" id="GAU27278.1"/>
    </source>
</evidence>